<dbReference type="InterPro" id="IPR003594">
    <property type="entry name" value="HATPase_dom"/>
</dbReference>
<dbReference type="InterPro" id="IPR036890">
    <property type="entry name" value="HATPase_C_sf"/>
</dbReference>
<dbReference type="Gene3D" id="3.40.50.2300">
    <property type="match status" value="2"/>
</dbReference>
<dbReference type="SMART" id="SM00387">
    <property type="entry name" value="HATPase_c"/>
    <property type="match status" value="1"/>
</dbReference>
<dbReference type="GO" id="GO:0005886">
    <property type="term" value="C:plasma membrane"/>
    <property type="evidence" value="ECO:0007669"/>
    <property type="project" value="UniProtKB-SubCell"/>
</dbReference>
<dbReference type="Gene3D" id="1.20.120.160">
    <property type="entry name" value="HPT domain"/>
    <property type="match status" value="1"/>
</dbReference>
<evidence type="ECO:0000313" key="23">
    <source>
        <dbReference type="EMBL" id="QNT06378.1"/>
    </source>
</evidence>
<accession>A0A7H1J7B2</accession>
<dbReference type="RefSeq" id="WP_111607435.1">
    <property type="nucleotide sequence ID" value="NZ_BMLJ01000008.1"/>
</dbReference>
<feature type="domain" description="HPt" evidence="22">
    <location>
        <begin position="1108"/>
        <end position="1209"/>
    </location>
</feature>
<dbReference type="SUPFAM" id="SSF47384">
    <property type="entry name" value="Homodimeric domain of signal transducing histidine kinase"/>
    <property type="match status" value="1"/>
</dbReference>
<dbReference type="SMART" id="SM00448">
    <property type="entry name" value="REC"/>
    <property type="match status" value="2"/>
</dbReference>
<dbReference type="InterPro" id="IPR001789">
    <property type="entry name" value="Sig_transdc_resp-reg_receiver"/>
</dbReference>
<dbReference type="CDD" id="cd16922">
    <property type="entry name" value="HATPase_EvgS-ArcB-TorS-like"/>
    <property type="match status" value="1"/>
</dbReference>
<evidence type="ECO:0000313" key="24">
    <source>
        <dbReference type="Proteomes" id="UP000516370"/>
    </source>
</evidence>
<evidence type="ECO:0000256" key="13">
    <source>
        <dbReference type="ARBA" id="ARBA00023136"/>
    </source>
</evidence>
<name>A0A7H1J7B2_9GAMM</name>
<keyword evidence="9" id="KW-0418">Kinase</keyword>
<evidence type="ECO:0000256" key="19">
    <source>
        <dbReference type="SAM" id="Phobius"/>
    </source>
</evidence>
<keyword evidence="6" id="KW-0808">Transferase</keyword>
<feature type="coiled-coil region" evidence="18">
    <location>
        <begin position="527"/>
        <end position="561"/>
    </location>
</feature>
<evidence type="ECO:0000256" key="3">
    <source>
        <dbReference type="ARBA" id="ARBA00012438"/>
    </source>
</evidence>
<evidence type="ECO:0000256" key="18">
    <source>
        <dbReference type="SAM" id="Coils"/>
    </source>
</evidence>
<keyword evidence="10" id="KW-0067">ATP-binding</keyword>
<comment type="subcellular location">
    <subcellularLocation>
        <location evidence="2">Cell membrane</location>
        <topology evidence="2">Multi-pass membrane protein</topology>
    </subcellularLocation>
</comment>
<dbReference type="CDD" id="cd17546">
    <property type="entry name" value="REC_hyHK_CKI1_RcsC-like"/>
    <property type="match status" value="2"/>
</dbReference>
<dbReference type="SUPFAM" id="SSF47226">
    <property type="entry name" value="Histidine-containing phosphotransfer domain, HPT domain"/>
    <property type="match status" value="1"/>
</dbReference>
<dbReference type="KEGG" id="mard:IBG28_01550"/>
<proteinExistence type="predicted"/>
<dbReference type="InterPro" id="IPR008207">
    <property type="entry name" value="Sig_transdc_His_kin_Hpt_dom"/>
</dbReference>
<keyword evidence="18" id="KW-0175">Coiled coil</keyword>
<dbReference type="EMBL" id="CP061081">
    <property type="protein sequence ID" value="QNT06378.1"/>
    <property type="molecule type" value="Genomic_DNA"/>
</dbReference>
<evidence type="ECO:0000256" key="12">
    <source>
        <dbReference type="ARBA" id="ARBA00023012"/>
    </source>
</evidence>
<evidence type="ECO:0000256" key="11">
    <source>
        <dbReference type="ARBA" id="ARBA00022989"/>
    </source>
</evidence>
<dbReference type="Gene3D" id="3.30.565.10">
    <property type="entry name" value="Histidine kinase-like ATPase, C-terminal domain"/>
    <property type="match status" value="1"/>
</dbReference>
<dbReference type="OrthoDB" id="9810730at2"/>
<dbReference type="PANTHER" id="PTHR45339">
    <property type="entry name" value="HYBRID SIGNAL TRANSDUCTION HISTIDINE KINASE J"/>
    <property type="match status" value="1"/>
</dbReference>
<dbReference type="SUPFAM" id="SSF55874">
    <property type="entry name" value="ATPase domain of HSP90 chaperone/DNA topoisomerase II/histidine kinase"/>
    <property type="match status" value="1"/>
</dbReference>
<dbReference type="EC" id="2.7.13.3" evidence="3"/>
<evidence type="ECO:0000256" key="5">
    <source>
        <dbReference type="ARBA" id="ARBA00022553"/>
    </source>
</evidence>
<dbReference type="PROSITE" id="PS50109">
    <property type="entry name" value="HIS_KIN"/>
    <property type="match status" value="1"/>
</dbReference>
<keyword evidence="8" id="KW-0547">Nucleotide-binding</keyword>
<feature type="modified residue" description="4-aspartylphosphate" evidence="17">
    <location>
        <position position="851"/>
    </location>
</feature>
<dbReference type="Pfam" id="PF13188">
    <property type="entry name" value="PAS_8"/>
    <property type="match status" value="1"/>
</dbReference>
<dbReference type="NCBIfam" id="TIGR00229">
    <property type="entry name" value="sensory_box"/>
    <property type="match status" value="1"/>
</dbReference>
<dbReference type="SUPFAM" id="SSF52172">
    <property type="entry name" value="CheY-like"/>
    <property type="match status" value="2"/>
</dbReference>
<dbReference type="GO" id="GO:0000155">
    <property type="term" value="F:phosphorelay sensor kinase activity"/>
    <property type="evidence" value="ECO:0007669"/>
    <property type="project" value="InterPro"/>
</dbReference>
<dbReference type="InterPro" id="IPR005467">
    <property type="entry name" value="His_kinase_dom"/>
</dbReference>
<dbReference type="InterPro" id="IPR004358">
    <property type="entry name" value="Sig_transdc_His_kin-like_C"/>
</dbReference>
<comment type="subunit">
    <text evidence="14">At low DSF concentrations, interacts with RpfF.</text>
</comment>
<dbReference type="Pfam" id="PF00512">
    <property type="entry name" value="HisKA"/>
    <property type="match status" value="1"/>
</dbReference>
<dbReference type="Pfam" id="PF02518">
    <property type="entry name" value="HATPase_c"/>
    <property type="match status" value="1"/>
</dbReference>
<evidence type="ECO:0000256" key="15">
    <source>
        <dbReference type="ARBA" id="ARBA00068150"/>
    </source>
</evidence>
<dbReference type="Gene3D" id="3.30.450.20">
    <property type="entry name" value="PAS domain"/>
    <property type="match status" value="1"/>
</dbReference>
<comment type="catalytic activity">
    <reaction evidence="1">
        <text>ATP + protein L-histidine = ADP + protein N-phospho-L-histidine.</text>
        <dbReference type="EC" id="2.7.13.3"/>
    </reaction>
</comment>
<organism evidence="23 24">
    <name type="scientific">Marinomonas arctica</name>
    <dbReference type="NCBI Taxonomy" id="383750"/>
    <lineage>
        <taxon>Bacteria</taxon>
        <taxon>Pseudomonadati</taxon>
        <taxon>Pseudomonadota</taxon>
        <taxon>Gammaproteobacteria</taxon>
        <taxon>Oceanospirillales</taxon>
        <taxon>Oceanospirillaceae</taxon>
        <taxon>Marinomonas</taxon>
    </lineage>
</organism>
<keyword evidence="7 19" id="KW-0812">Transmembrane</keyword>
<dbReference type="Gene3D" id="1.10.287.130">
    <property type="match status" value="1"/>
</dbReference>
<dbReference type="GO" id="GO:0005524">
    <property type="term" value="F:ATP binding"/>
    <property type="evidence" value="ECO:0007669"/>
    <property type="project" value="UniProtKB-KW"/>
</dbReference>
<dbReference type="PROSITE" id="PS50110">
    <property type="entry name" value="RESPONSE_REGULATORY"/>
    <property type="match status" value="2"/>
</dbReference>
<gene>
    <name evidence="23" type="ORF">IBG28_01550</name>
</gene>
<feature type="domain" description="Response regulatory" evidence="21">
    <location>
        <begin position="945"/>
        <end position="1061"/>
    </location>
</feature>
<sequence>MKTWITWPHSSIRSLVWLLTCVALTMTIAFTIMLSTALTDLKDTYYKTRTSQDELLFASAELRELLPAHQYRLRQALKENSEAIYPPATQVKRIDNAIKSLNQSDNRDPQLKSLSMALNKNFTQILQLTIDTQIWNQQRNTFQQNYIDSVSYKKNTLTALENIRELLNSLEGRMRLDEAVILHRFNNSPDNSSKNTLALKYIELNHQRINYQMQQILLSLSDLRVLINFMLTEANQDNLIDIKDNGIKPLLERLNALPEQLNKNANNSSQELTLLTKQLAHSLFGEDFYINQQRGIIVPSGFSLYQMRINELQLEADRIRLEQRFYTAFQDLPKMLDSIGEKVQKQSENLNNTVENRLNDFAQKMTTTAFIGILLLLALSWLVSRRVKKQLSDLVDSENRFRSMFELSPDPVWIMSGHRIVECNKAAFEQLGFDHEQAIQNKTMDELSPLLQANGYRSSHKLEALIEQVEKQGYHRFEWLFNDANQQPLIAEITMASIAISNHPATLCTWHNIRQRKLVENALIAHQEQLEIEVKSRTHELEIAKDEAEQANRAKSDFLANMSHEIRTPMNAIIGMSHLALLTDLNDKQRGYIEKVSHSANSLLGIINDILDFSKIEAGMLNIEKIDFKIDDVFNEVANILSLKAEEKSLELLFDLAPNLPANLTGDPMRLRQILLNLGNNAIKFTQQGEVIIAAHLLKQNADGLLLHFSVKDTGIGITEEQQSRLFQSFSQADSSTTRKFGGTGLGLAISKKITDLMGGSLWVESKIHQGSIFHLTLPFESSQSISHNQPSLSIKHRVLIVDDNDSAREILHNIIDNFGIRVTSVNSGEDALNMIKANKTLDPFSLVLVDWQMPDMDGVETCRALHAQCQEEEGFPTVLMVTAYSIEEARRASQGVDIAGFLTKPVTPSSLFDAMIQALNLDHMMPIKHTLISQIDTRTLVGARILLVEDNLLNQELAQELLMGHGLIVETANNGQEALDKLEQHTYDGVLMDCQMPVMDGYTATRIIRKNPKYTDLPIISMTANALAGDKEKVIESGMNDHISKPIQVHYLFDTLKKWIKPSQPVDTIIHLQPASYKKTLSAEDQQDLEQLIGVDVAIGLAVTQYDVAFLWRLLFRFYDSQQDFIAQFKRLMHQAETREDGLRLLHTLKGNAGNIGMLDIMKKSAELETVCQHPEADYSSALANLEAELLRVLPPIKAQKEKQKETLTLAKVTQQPVSAEYYQTLLTKLYEFLSNDKLDADIVAVELEAILEGTDKSHIIHAIRQALTRYDFDTAMNKLNILMNDQNS</sequence>
<keyword evidence="24" id="KW-1185">Reference proteome</keyword>
<evidence type="ECO:0000256" key="2">
    <source>
        <dbReference type="ARBA" id="ARBA00004651"/>
    </source>
</evidence>
<dbReference type="FunFam" id="1.10.287.130:FF:000002">
    <property type="entry name" value="Two-component osmosensing histidine kinase"/>
    <property type="match status" value="1"/>
</dbReference>
<protein>
    <recommendedName>
        <fullName evidence="15">Sensory/regulatory protein RpfC</fullName>
        <ecNumber evidence="3">2.7.13.3</ecNumber>
    </recommendedName>
</protein>
<dbReference type="InterPro" id="IPR000014">
    <property type="entry name" value="PAS"/>
</dbReference>
<dbReference type="Proteomes" id="UP000516370">
    <property type="component" value="Chromosome"/>
</dbReference>
<feature type="transmembrane region" description="Helical" evidence="19">
    <location>
        <begin position="15"/>
        <end position="39"/>
    </location>
</feature>
<evidence type="ECO:0000259" key="21">
    <source>
        <dbReference type="PROSITE" id="PS50110"/>
    </source>
</evidence>
<reference evidence="23 24" key="1">
    <citation type="submission" date="2020-09" db="EMBL/GenBank/DDBJ databases">
        <title>Complete genome sequence of an Arctic sea ice bacterium Marinomonas arctica BSI20414.</title>
        <authorList>
            <person name="Liao L."/>
            <person name="Chen B."/>
        </authorList>
    </citation>
    <scope>NUCLEOTIDE SEQUENCE [LARGE SCALE GENOMIC DNA]</scope>
    <source>
        <strain evidence="23 24">BSI20414</strain>
    </source>
</reference>
<keyword evidence="12" id="KW-0902">Two-component regulatory system</keyword>
<dbReference type="SMART" id="SM00388">
    <property type="entry name" value="HisKA"/>
    <property type="match status" value="1"/>
</dbReference>
<feature type="domain" description="Histidine kinase" evidence="20">
    <location>
        <begin position="561"/>
        <end position="782"/>
    </location>
</feature>
<evidence type="ECO:0000256" key="6">
    <source>
        <dbReference type="ARBA" id="ARBA00022679"/>
    </source>
</evidence>
<feature type="transmembrane region" description="Helical" evidence="19">
    <location>
        <begin position="365"/>
        <end position="383"/>
    </location>
</feature>
<keyword evidence="11 19" id="KW-1133">Transmembrane helix</keyword>
<dbReference type="Pfam" id="PF00072">
    <property type="entry name" value="Response_reg"/>
    <property type="match status" value="2"/>
</dbReference>
<evidence type="ECO:0000259" key="22">
    <source>
        <dbReference type="PROSITE" id="PS50894"/>
    </source>
</evidence>
<dbReference type="CDD" id="cd00082">
    <property type="entry name" value="HisKA"/>
    <property type="match status" value="1"/>
</dbReference>
<dbReference type="SUPFAM" id="SSF55785">
    <property type="entry name" value="PYP-like sensor domain (PAS domain)"/>
    <property type="match status" value="1"/>
</dbReference>
<dbReference type="PANTHER" id="PTHR45339:SF1">
    <property type="entry name" value="HYBRID SIGNAL TRANSDUCTION HISTIDINE KINASE J"/>
    <property type="match status" value="1"/>
</dbReference>
<evidence type="ECO:0000256" key="10">
    <source>
        <dbReference type="ARBA" id="ARBA00022840"/>
    </source>
</evidence>
<feature type="modified residue" description="4-aspartylphosphate" evidence="17">
    <location>
        <position position="994"/>
    </location>
</feature>
<dbReference type="PRINTS" id="PR00344">
    <property type="entry name" value="BCTRLSENSOR"/>
</dbReference>
<dbReference type="InterPro" id="IPR036641">
    <property type="entry name" value="HPT_dom_sf"/>
</dbReference>
<keyword evidence="13 19" id="KW-0472">Membrane</keyword>
<dbReference type="InterPro" id="IPR036097">
    <property type="entry name" value="HisK_dim/P_sf"/>
</dbReference>
<dbReference type="PROSITE" id="PS50894">
    <property type="entry name" value="HPT"/>
    <property type="match status" value="1"/>
</dbReference>
<evidence type="ECO:0000256" key="17">
    <source>
        <dbReference type="PROSITE-ProRule" id="PRU00169"/>
    </source>
</evidence>
<dbReference type="FunFam" id="3.30.565.10:FF:000010">
    <property type="entry name" value="Sensor histidine kinase RcsC"/>
    <property type="match status" value="1"/>
</dbReference>
<feature type="modified residue" description="Phosphohistidine" evidence="16">
    <location>
        <position position="1148"/>
    </location>
</feature>
<feature type="domain" description="Response regulatory" evidence="21">
    <location>
        <begin position="798"/>
        <end position="920"/>
    </location>
</feature>
<evidence type="ECO:0000256" key="8">
    <source>
        <dbReference type="ARBA" id="ARBA00022741"/>
    </source>
</evidence>
<evidence type="ECO:0000259" key="20">
    <source>
        <dbReference type="PROSITE" id="PS50109"/>
    </source>
</evidence>
<dbReference type="Pfam" id="PF01627">
    <property type="entry name" value="Hpt"/>
    <property type="match status" value="1"/>
</dbReference>
<evidence type="ECO:0000256" key="16">
    <source>
        <dbReference type="PROSITE-ProRule" id="PRU00110"/>
    </source>
</evidence>
<evidence type="ECO:0000256" key="14">
    <source>
        <dbReference type="ARBA" id="ARBA00064003"/>
    </source>
</evidence>
<keyword evidence="4" id="KW-1003">Cell membrane</keyword>
<evidence type="ECO:0000256" key="9">
    <source>
        <dbReference type="ARBA" id="ARBA00022777"/>
    </source>
</evidence>
<dbReference type="InterPro" id="IPR035965">
    <property type="entry name" value="PAS-like_dom_sf"/>
</dbReference>
<evidence type="ECO:0000256" key="4">
    <source>
        <dbReference type="ARBA" id="ARBA00022475"/>
    </source>
</evidence>
<evidence type="ECO:0000256" key="1">
    <source>
        <dbReference type="ARBA" id="ARBA00000085"/>
    </source>
</evidence>
<dbReference type="InterPro" id="IPR011006">
    <property type="entry name" value="CheY-like_superfamily"/>
</dbReference>
<keyword evidence="5 17" id="KW-0597">Phosphoprotein</keyword>
<evidence type="ECO:0000256" key="7">
    <source>
        <dbReference type="ARBA" id="ARBA00022692"/>
    </source>
</evidence>
<dbReference type="InterPro" id="IPR003661">
    <property type="entry name" value="HisK_dim/P_dom"/>
</dbReference>